<organism evidence="1 2">
    <name type="scientific">Rattus norvegicus</name>
    <name type="common">Rat</name>
    <dbReference type="NCBI Taxonomy" id="10116"/>
    <lineage>
        <taxon>Eukaryota</taxon>
        <taxon>Metazoa</taxon>
        <taxon>Chordata</taxon>
        <taxon>Craniata</taxon>
        <taxon>Vertebrata</taxon>
        <taxon>Euteleostomi</taxon>
        <taxon>Mammalia</taxon>
        <taxon>Eutheria</taxon>
        <taxon>Euarchontoglires</taxon>
        <taxon>Glires</taxon>
        <taxon>Rodentia</taxon>
        <taxon>Myomorpha</taxon>
        <taxon>Muroidea</taxon>
        <taxon>Muridae</taxon>
        <taxon>Murinae</taxon>
        <taxon>Rattus</taxon>
    </lineage>
</organism>
<dbReference type="EMBL" id="CH473979">
    <property type="protein sequence ID" value="EDM07402.1"/>
    <property type="molecule type" value="Genomic_DNA"/>
</dbReference>
<evidence type="ECO:0000313" key="1">
    <source>
        <dbReference type="EMBL" id="EDM07402.1"/>
    </source>
</evidence>
<dbReference type="AlphaFoldDB" id="A6JAY0"/>
<proteinExistence type="predicted"/>
<accession>A6JAY0</accession>
<name>A6JAY0_RAT</name>
<reference evidence="1 2" key="1">
    <citation type="submission" date="2005-09" db="EMBL/GenBank/DDBJ databases">
        <authorList>
            <person name="Mural R.J."/>
            <person name="Li P.W."/>
            <person name="Adams M.D."/>
            <person name="Amanatides P.G."/>
            <person name="Baden-Tillson H."/>
            <person name="Barnstead M."/>
            <person name="Chin S.H."/>
            <person name="Dew I."/>
            <person name="Evans C.A."/>
            <person name="Ferriera S."/>
            <person name="Flanigan M."/>
            <person name="Fosler C."/>
            <person name="Glodek A."/>
            <person name="Gu Z."/>
            <person name="Holt R.A."/>
            <person name="Jennings D."/>
            <person name="Kraft C.L."/>
            <person name="Lu F."/>
            <person name="Nguyen T."/>
            <person name="Nusskern D.R."/>
            <person name="Pfannkoch C.M."/>
            <person name="Sitter C."/>
            <person name="Sutton G.G."/>
            <person name="Venter J.C."/>
            <person name="Wang Z."/>
            <person name="Woodage T."/>
            <person name="Zheng X.H."/>
            <person name="Zhong F."/>
        </authorList>
    </citation>
    <scope>NUCLEOTIDE SEQUENCE [LARGE SCALE GENOMIC DNA]</scope>
    <source>
        <strain>BN</strain>
        <strain evidence="2">Sprague-Dawley</strain>
    </source>
</reference>
<evidence type="ECO:0000313" key="2">
    <source>
        <dbReference type="Proteomes" id="UP000234681"/>
    </source>
</evidence>
<gene>
    <name evidence="1" type="ORF">rCG_54594</name>
</gene>
<sequence length="34" mass="4070">METTSELNKSPTRPILYKALAPMNLYIKFFFLYQ</sequence>
<protein>
    <submittedName>
        <fullName evidence="1">RCG54594, isoform CRA_d</fullName>
    </submittedName>
</protein>
<dbReference type="Proteomes" id="UP000234681">
    <property type="component" value="Chromosome 1"/>
</dbReference>
<feature type="non-terminal residue" evidence="1">
    <location>
        <position position="34"/>
    </location>
</feature>